<dbReference type="Pfam" id="PF17932">
    <property type="entry name" value="TetR_C_24"/>
    <property type="match status" value="1"/>
</dbReference>
<keyword evidence="4" id="KW-0804">Transcription</keyword>
<evidence type="ECO:0000256" key="5">
    <source>
        <dbReference type="PROSITE-ProRule" id="PRU00335"/>
    </source>
</evidence>
<accession>A0A0U2PD17</accession>
<evidence type="ECO:0000313" key="8">
    <source>
        <dbReference type="Proteomes" id="UP000067683"/>
    </source>
</evidence>
<feature type="domain" description="HTH tetR-type" evidence="6">
    <location>
        <begin position="9"/>
        <end position="69"/>
    </location>
</feature>
<dbReference type="PANTHER" id="PTHR30055">
    <property type="entry name" value="HTH-TYPE TRANSCRIPTIONAL REGULATOR RUTR"/>
    <property type="match status" value="1"/>
</dbReference>
<dbReference type="PRINTS" id="PR00455">
    <property type="entry name" value="HTHTETR"/>
</dbReference>
<dbReference type="STRING" id="200991.AUC31_13175"/>
<keyword evidence="8" id="KW-1185">Reference proteome</keyword>
<dbReference type="GO" id="GO:0000976">
    <property type="term" value="F:transcription cis-regulatory region binding"/>
    <property type="evidence" value="ECO:0007669"/>
    <property type="project" value="TreeGrafter"/>
</dbReference>
<evidence type="ECO:0000256" key="2">
    <source>
        <dbReference type="ARBA" id="ARBA00023015"/>
    </source>
</evidence>
<name>A0A0U2PD17_9BACL</name>
<proteinExistence type="predicted"/>
<evidence type="ECO:0000256" key="3">
    <source>
        <dbReference type="ARBA" id="ARBA00023125"/>
    </source>
</evidence>
<dbReference type="InterPro" id="IPR009057">
    <property type="entry name" value="Homeodomain-like_sf"/>
</dbReference>
<sequence>MNLRERKAAKKREDILRSASLVISRQGYHNATMEDIAAELLMTKGALYYYFKNKEELLYRCHDLILTEAKEKMEEIVRAEVASVEKMRMALRHHIEVAIREKEVFNLIVKPETTFSEDNIPEIIEKRDDYAKLFDRIIDEGVERGEFEVPEKKMSRMIILGATNWIQVWYSPDGKYSPEDVEEIYADLLLKMLRKTS</sequence>
<keyword evidence="2" id="KW-0805">Transcription regulation</keyword>
<evidence type="ECO:0000256" key="4">
    <source>
        <dbReference type="ARBA" id="ARBA00023163"/>
    </source>
</evidence>
<dbReference type="Pfam" id="PF00440">
    <property type="entry name" value="TetR_N"/>
    <property type="match status" value="1"/>
</dbReference>
<dbReference type="RefSeq" id="WP_058382790.1">
    <property type="nucleotide sequence ID" value="NZ_CP013659.2"/>
</dbReference>
<dbReference type="EMBL" id="CP013659">
    <property type="protein sequence ID" value="ALS76087.1"/>
    <property type="molecule type" value="Genomic_DNA"/>
</dbReference>
<dbReference type="PANTHER" id="PTHR30055:SF175">
    <property type="entry name" value="HTH-TYPE TRANSCRIPTIONAL REPRESSOR KSTR2"/>
    <property type="match status" value="1"/>
</dbReference>
<dbReference type="InterPro" id="IPR041490">
    <property type="entry name" value="KstR2_TetR_C"/>
</dbReference>
<keyword evidence="1" id="KW-0678">Repressor</keyword>
<keyword evidence="3 5" id="KW-0238">DNA-binding</keyword>
<dbReference type="AlphaFoldDB" id="A0A0U2PD17"/>
<organism evidence="7 8">
    <name type="scientific">Planococcus rifietoensis</name>
    <dbReference type="NCBI Taxonomy" id="200991"/>
    <lineage>
        <taxon>Bacteria</taxon>
        <taxon>Bacillati</taxon>
        <taxon>Bacillota</taxon>
        <taxon>Bacilli</taxon>
        <taxon>Bacillales</taxon>
        <taxon>Caryophanaceae</taxon>
        <taxon>Planococcus</taxon>
    </lineage>
</organism>
<dbReference type="GO" id="GO:0003700">
    <property type="term" value="F:DNA-binding transcription factor activity"/>
    <property type="evidence" value="ECO:0007669"/>
    <property type="project" value="TreeGrafter"/>
</dbReference>
<dbReference type="SUPFAM" id="SSF46689">
    <property type="entry name" value="Homeodomain-like"/>
    <property type="match status" value="1"/>
</dbReference>
<dbReference type="InterPro" id="IPR001647">
    <property type="entry name" value="HTH_TetR"/>
</dbReference>
<dbReference type="KEGG" id="prt:AUC31_13175"/>
<reference evidence="7" key="1">
    <citation type="submission" date="2016-01" db="EMBL/GenBank/DDBJ databases">
        <title>Complete genome of Planococcus rifietoensis type strain M8.</title>
        <authorList>
            <person name="See-Too W.S."/>
        </authorList>
    </citation>
    <scope>NUCLEOTIDE SEQUENCE [LARGE SCALE GENOMIC DNA]</scope>
    <source>
        <strain evidence="7">M8</strain>
    </source>
</reference>
<evidence type="ECO:0000313" key="7">
    <source>
        <dbReference type="EMBL" id="ALS76087.1"/>
    </source>
</evidence>
<dbReference type="SUPFAM" id="SSF48498">
    <property type="entry name" value="Tetracyclin repressor-like, C-terminal domain"/>
    <property type="match status" value="1"/>
</dbReference>
<feature type="DNA-binding region" description="H-T-H motif" evidence="5">
    <location>
        <begin position="32"/>
        <end position="51"/>
    </location>
</feature>
<evidence type="ECO:0000259" key="6">
    <source>
        <dbReference type="PROSITE" id="PS50977"/>
    </source>
</evidence>
<evidence type="ECO:0000256" key="1">
    <source>
        <dbReference type="ARBA" id="ARBA00022491"/>
    </source>
</evidence>
<gene>
    <name evidence="7" type="ORF">AUC31_13175</name>
</gene>
<dbReference type="Proteomes" id="UP000067683">
    <property type="component" value="Chromosome"/>
</dbReference>
<dbReference type="OrthoDB" id="9814200at2"/>
<protein>
    <submittedName>
        <fullName evidence="7">Transcriptional regulator</fullName>
    </submittedName>
</protein>
<dbReference type="InterPro" id="IPR036271">
    <property type="entry name" value="Tet_transcr_reg_TetR-rel_C_sf"/>
</dbReference>
<dbReference type="Gene3D" id="1.10.357.10">
    <property type="entry name" value="Tetracycline Repressor, domain 2"/>
    <property type="match status" value="1"/>
</dbReference>
<dbReference type="Gene3D" id="1.10.10.60">
    <property type="entry name" value="Homeodomain-like"/>
    <property type="match status" value="1"/>
</dbReference>
<dbReference type="InterPro" id="IPR050109">
    <property type="entry name" value="HTH-type_TetR-like_transc_reg"/>
</dbReference>
<dbReference type="PROSITE" id="PS50977">
    <property type="entry name" value="HTH_TETR_2"/>
    <property type="match status" value="1"/>
</dbReference>